<feature type="domain" description="Fibronectin type-III" evidence="16">
    <location>
        <begin position="1413"/>
        <end position="1513"/>
    </location>
</feature>
<feature type="domain" description="Ig-like" evidence="15">
    <location>
        <begin position="656"/>
        <end position="732"/>
    </location>
</feature>
<protein>
    <recommendedName>
        <fullName evidence="19">Down syndrome cell adhesion molecule-like protein Dscam2</fullName>
    </recommendedName>
</protein>
<dbReference type="SMART" id="SM00060">
    <property type="entry name" value="FN3"/>
    <property type="match status" value="6"/>
</dbReference>
<dbReference type="CDD" id="cd00063">
    <property type="entry name" value="FN3"/>
    <property type="match status" value="6"/>
</dbReference>
<feature type="domain" description="Fibronectin type-III" evidence="16">
    <location>
        <begin position="1518"/>
        <end position="1616"/>
    </location>
</feature>
<dbReference type="Pfam" id="PF00041">
    <property type="entry name" value="fn3"/>
    <property type="match status" value="5"/>
</dbReference>
<dbReference type="FunFam" id="2.60.40.10:FF:000104">
    <property type="entry name" value="Down syndrome cell adhesion molecule b"/>
    <property type="match status" value="1"/>
</dbReference>
<feature type="domain" description="Ig-like" evidence="15">
    <location>
        <begin position="551"/>
        <end position="654"/>
    </location>
</feature>
<dbReference type="GO" id="GO:0005886">
    <property type="term" value="C:plasma membrane"/>
    <property type="evidence" value="ECO:0007669"/>
    <property type="project" value="UniProtKB-SubCell"/>
</dbReference>
<feature type="domain" description="Ig-like" evidence="15">
    <location>
        <begin position="1076"/>
        <end position="1175"/>
    </location>
</feature>
<evidence type="ECO:0000256" key="13">
    <source>
        <dbReference type="SAM" id="MobiDB-lite"/>
    </source>
</evidence>
<dbReference type="CDD" id="cd20956">
    <property type="entry name" value="IgI_4_Dscam"/>
    <property type="match status" value="1"/>
</dbReference>
<dbReference type="FunFam" id="2.60.40.10:FF:000719">
    <property type="entry name" value="nephrin isoform X1"/>
    <property type="match status" value="1"/>
</dbReference>
<dbReference type="InterPro" id="IPR003961">
    <property type="entry name" value="FN3_dom"/>
</dbReference>
<keyword evidence="6" id="KW-0524">Neurogenesis</keyword>
<dbReference type="FunFam" id="2.60.40.10:FF:000333">
    <property type="entry name" value="Down syndrome cell adhesion molecule"/>
    <property type="match status" value="1"/>
</dbReference>
<evidence type="ECO:0000256" key="6">
    <source>
        <dbReference type="ARBA" id="ARBA00022902"/>
    </source>
</evidence>
<evidence type="ECO:0000256" key="8">
    <source>
        <dbReference type="ARBA" id="ARBA00023018"/>
    </source>
</evidence>
<evidence type="ECO:0000256" key="7">
    <source>
        <dbReference type="ARBA" id="ARBA00022989"/>
    </source>
</evidence>
<keyword evidence="11" id="KW-0393">Immunoglobulin domain</keyword>
<dbReference type="Gene3D" id="2.60.40.10">
    <property type="entry name" value="Immunoglobulins"/>
    <property type="match status" value="16"/>
</dbReference>
<feature type="compositionally biased region" description="Gly residues" evidence="13">
    <location>
        <begin position="2237"/>
        <end position="2250"/>
    </location>
</feature>
<evidence type="ECO:0000313" key="18">
    <source>
        <dbReference type="Proteomes" id="UP000479190"/>
    </source>
</evidence>
<dbReference type="GO" id="GO:0098609">
    <property type="term" value="P:cell-cell adhesion"/>
    <property type="evidence" value="ECO:0007669"/>
    <property type="project" value="TreeGrafter"/>
</dbReference>
<dbReference type="PROSITE" id="PS50853">
    <property type="entry name" value="FN3"/>
    <property type="match status" value="6"/>
</dbReference>
<dbReference type="InterPro" id="IPR013151">
    <property type="entry name" value="Immunoglobulin_dom"/>
</dbReference>
<evidence type="ECO:0000256" key="5">
    <source>
        <dbReference type="ARBA" id="ARBA00022889"/>
    </source>
</evidence>
<keyword evidence="5" id="KW-0130">Cell adhesion</keyword>
<feature type="region of interest" description="Disordered" evidence="13">
    <location>
        <begin position="2115"/>
        <end position="2135"/>
    </location>
</feature>
<feature type="domain" description="Ig-like" evidence="15">
    <location>
        <begin position="1179"/>
        <end position="1273"/>
    </location>
</feature>
<feature type="domain" description="Fibronectin type-III" evidence="16">
    <location>
        <begin position="1813"/>
        <end position="1906"/>
    </location>
</feature>
<evidence type="ECO:0008006" key="19">
    <source>
        <dbReference type="Google" id="ProtNLM"/>
    </source>
</evidence>
<feature type="non-terminal residue" evidence="17">
    <location>
        <position position="1"/>
    </location>
</feature>
<organism evidence="17 18">
    <name type="scientific">Trichogramma brassicae</name>
    <dbReference type="NCBI Taxonomy" id="86971"/>
    <lineage>
        <taxon>Eukaryota</taxon>
        <taxon>Metazoa</taxon>
        <taxon>Ecdysozoa</taxon>
        <taxon>Arthropoda</taxon>
        <taxon>Hexapoda</taxon>
        <taxon>Insecta</taxon>
        <taxon>Pterygota</taxon>
        <taxon>Neoptera</taxon>
        <taxon>Endopterygota</taxon>
        <taxon>Hymenoptera</taxon>
        <taxon>Apocrita</taxon>
        <taxon>Proctotrupomorpha</taxon>
        <taxon>Chalcidoidea</taxon>
        <taxon>Trichogrammatidae</taxon>
        <taxon>Trichogramma</taxon>
    </lineage>
</organism>
<accession>A0A6H5HZ24</accession>
<dbReference type="FunFam" id="2.60.40.10:FF:000028">
    <property type="entry name" value="Neuronal cell adhesion molecule"/>
    <property type="match status" value="1"/>
</dbReference>
<evidence type="ECO:0000256" key="4">
    <source>
        <dbReference type="ARBA" id="ARBA00022737"/>
    </source>
</evidence>
<dbReference type="PANTHER" id="PTHR44170:SF6">
    <property type="entry name" value="CONTACTIN"/>
    <property type="match status" value="1"/>
</dbReference>
<dbReference type="InterPro" id="IPR003599">
    <property type="entry name" value="Ig_sub"/>
</dbReference>
<feature type="domain" description="Ig-like" evidence="15">
    <location>
        <begin position="1723"/>
        <end position="1805"/>
    </location>
</feature>
<dbReference type="GO" id="GO:0045202">
    <property type="term" value="C:synapse"/>
    <property type="evidence" value="ECO:0007669"/>
    <property type="project" value="UniProtKB-SubCell"/>
</dbReference>
<dbReference type="OrthoDB" id="5969272at2759"/>
<comment type="subcellular location">
    <subcellularLocation>
        <location evidence="1">Membrane</location>
        <topology evidence="1">Single-pass type I membrane protein</topology>
    </subcellularLocation>
    <subcellularLocation>
        <location evidence="12">Synapse</location>
    </subcellularLocation>
</comment>
<dbReference type="SMART" id="SM00409">
    <property type="entry name" value="IG"/>
    <property type="match status" value="10"/>
</dbReference>
<dbReference type="InterPro" id="IPR013098">
    <property type="entry name" value="Ig_I-set"/>
</dbReference>
<evidence type="ECO:0000256" key="9">
    <source>
        <dbReference type="ARBA" id="ARBA00023136"/>
    </source>
</evidence>
<evidence type="ECO:0000259" key="15">
    <source>
        <dbReference type="PROSITE" id="PS50835"/>
    </source>
</evidence>
<name>A0A6H5HZ24_9HYME</name>
<feature type="domain" description="Fibronectin type-III" evidence="16">
    <location>
        <begin position="1620"/>
        <end position="1718"/>
    </location>
</feature>
<evidence type="ECO:0000259" key="16">
    <source>
        <dbReference type="PROSITE" id="PS50853"/>
    </source>
</evidence>
<sequence>TCVRSPLRRVSEKNRLHQRDDALAVTEFDPTLASNLDILTSGIGSCNKDIVRVGVRAHVDVQRRIHLYDLVSYSTRTCTSATASLSDSGAIPRTHTCTRVHVIHDAMYVHIGIGYIAIYGPYCSPARRLDRRLLCVARREALLHLIGIFTCHRERERERERGTHPLLPDDMCGYTRYPRQRVGPYAKTDSRTRGTYSTRVPLQTRRARRERDARFNTPTRSGVDGGARKVESSDNRRIAFALHAPVLRRAKYQMVPKLPPDGACSKLAEITTVYSRKRYRAHRRSYFRRARSNTRARTHASAALGISCAGRMSLEPRVPHAVHKYCTSLAWNVRPCSGQQGPVFVLEPPSTLVFSNTTGSQLSCSAHGSPQPVVTWITSPDQRSVSAVPGLRQLLGNGTLYFPPFLAQDFRAEIHSARYRCRAANSVGIVLSREVTLRAVLTVPGYEVRVNRSPVYEGNNAVLSCTAREDIKEHLTVTSWYRDESILLPGSTDTGGRFVVTSQGDLHIKSARQEDGHATYSCLTRHSLTGETRKSEPASLTVTEPSSTMPPKLMQRSQIAISAERDSDVHLTCSAQGNPPPQFTWYRDVNGEFAHIRISLYLTLRRSIPVESYGRIQIWGDLLRIRRVDVQDAGRYVCSARNQFGEQQAETHLSVVNSGQTATMNCSVEGYPIESVEWLRDGVPVLASQDSRIRLPAPLVLQIASIGRRDKGMYQCLVRSDKENAQATGELRLGDTVPELQYTFIEQTLRPGPPVSLRCSATGSPPPSFTWLLDGDPLSELATSHRYAIGQYVDQSGDVISHLNISSSSTEDGGLYACVASNSLASVEHKARLNIWGTFSYNILKDIEIVTLAAAILLYEKKRPTQQRPVFFFLLLTRRDFFFFSPHAGPPYIRLRIGPVQAIAGRDVAVSCPYSGYPITSVKWSRGGTSLPPDLRHRIDAEGHLTIAEVSPNDQGTYTCTVHAGSGQTASRDIHVEVQSPPVMGPLSFPPNLQKGSRAQIACSITSGDLPIHFSWLKDGEPLPSSLNIEEKRDEFYSFLVFKDVSSRHSGKYTCLATNKAAKVNETAELLVKVPPQWTHEPQDVSALLGNPLYVHCRATGFPPPQITWLRGHARTAADFQLLSEIQAGVGGPRLTMLPNGTLWTASAGPQHEGHYLCRANNSIGSGLSKVVYVSVHEPARFEFQSKNVTIRRGESVVLDCTVIGDNPINVQWSHNNNRLDTTAHRLAVTQAKTEQGLKSQLSIGMSDRQDSGVYRCTADNDYGRSEHFIYLAVQERPDAPSSLEVIEIGSRSIKLSWNKGFDGNCPIREYIIQYQSVSHGILEDEWEPSKTHNISHVPGSYTSVGGAVSTNPTQNGITRYEANSEEQEIAQVGGLHPAVTYKFRVFAINVIDSSEPTGPAVAKTQEEAPTEPPQNIRVTSAGPGELIVIWEAPPKESCNGDLLGYIVTWSEQSSSTSGVNQSKSLNVNGWATNKVQLTGLRNFTKYDITIRAFNSIASGPASSPITGTTQEGVPSAPPTKVTCTSLTSQSVKVHWKAPPAHQHGGIIQGYKVFYRPVPTDNMEISTSGEIKKTSSDETYLHTLYKYTNYSIRVLAYTGAGDGVLSNPIYCSTEEDVPGPPPGIKALALSAESILVSWLPPLQPNGRVTKYTVYFREAGSSRHNTYTIHEPPVTASDTLTKELREFNERQLYEFWVTASTAPGEGEASIVVSQKTDSKGNAAPARVASFSQVLKKPVKSSVTLSCIVVGNPTPRPQWTYKASHVSKSKHHEITNEGHLRIHNLEQSVAGNYTCSASNTYGDDSITYTLIVVMPPRAPTLELQYTTTDSIKFYWSHPDNGGANIQGYVLSYKKDKGGWEEISLSPEHTELSLNGLKCGSTYVAHLTAQNRVGTGDPSPLISAVTKGTAPQQPKERDVIIANATSVRLLLLNWPNGDCPIEFYTVEFRKKIGQEQWNLVTSQATENIIIRDLKPATWYSLRLTAHNDAGSTQALMDFATTTLSGASIGPFSDKDTDNGALGATAGYKFFYVVVPLVCTVLLVVSAVVVGYVMLKRNGRAGGMGGGGGGGGVGGYLGDMLPGGAQTPGGLAGMNLQHQSHHHLSSCMSTVQMKSTAERDNRRNHQVYTSSPVKHQDNGKPAAIDHGAEMYEISPYATFSVPGRGDNRAVSTATLDYTMQFKTFGHLENEDINQIDYERSSIDFERENKLNHDAGRSKTPRWHKQRYFPSIAEAESKMRAPGGGAGGGGGGNRQGSGSDTSGSPCGECAGPSYRVPVKPCRDTSNAGSKRDRSARFTYDRRFGFRICRPCTATYCWNHYCQKYQNCENFRVPVVTLIRLDRKSSPFFFKRYLIVARRVHNDTEKKRGIYI</sequence>
<keyword evidence="4" id="KW-0677">Repeat</keyword>
<dbReference type="InterPro" id="IPR036116">
    <property type="entry name" value="FN3_sf"/>
</dbReference>
<dbReference type="Pfam" id="PF25059">
    <property type="entry name" value="FN3_DSCAM-DSCAML_C"/>
    <property type="match status" value="1"/>
</dbReference>
<dbReference type="SUPFAM" id="SSF49265">
    <property type="entry name" value="Fibronectin type III"/>
    <property type="match status" value="4"/>
</dbReference>
<dbReference type="Proteomes" id="UP000479190">
    <property type="component" value="Unassembled WGS sequence"/>
</dbReference>
<dbReference type="InterPro" id="IPR056754">
    <property type="entry name" value="DSCAM/DSCAML_C"/>
</dbReference>
<feature type="domain" description="Ig-like" evidence="15">
    <location>
        <begin position="738"/>
        <end position="834"/>
    </location>
</feature>
<dbReference type="InterPro" id="IPR003598">
    <property type="entry name" value="Ig_sub2"/>
</dbReference>
<keyword evidence="7 14" id="KW-1133">Transmembrane helix</keyword>
<dbReference type="FunFam" id="2.60.40.10:FF:000017">
    <property type="entry name" value="Down syndrome cell adhesion molecule b"/>
    <property type="match status" value="1"/>
</dbReference>
<feature type="compositionally biased region" description="Polar residues" evidence="13">
    <location>
        <begin position="538"/>
        <end position="553"/>
    </location>
</feature>
<dbReference type="InterPro" id="IPR013783">
    <property type="entry name" value="Ig-like_fold"/>
</dbReference>
<keyword evidence="2 14" id="KW-0812">Transmembrane</keyword>
<evidence type="ECO:0000256" key="2">
    <source>
        <dbReference type="ARBA" id="ARBA00022692"/>
    </source>
</evidence>
<keyword evidence="8" id="KW-0770">Synapse</keyword>
<proteinExistence type="predicted"/>
<feature type="domain" description="Ig-like" evidence="15">
    <location>
        <begin position="891"/>
        <end position="975"/>
    </location>
</feature>
<dbReference type="FunFam" id="2.60.40.10:FF:000032">
    <property type="entry name" value="palladin isoform X1"/>
    <property type="match status" value="1"/>
</dbReference>
<feature type="region of interest" description="Disordered" evidence="13">
    <location>
        <begin position="1398"/>
        <end position="1420"/>
    </location>
</feature>
<dbReference type="SMART" id="SM00406">
    <property type="entry name" value="IGv"/>
    <property type="match status" value="5"/>
</dbReference>
<gene>
    <name evidence="17" type="ORF">TBRA_LOCUS459</name>
</gene>
<dbReference type="EMBL" id="CADCXV010000102">
    <property type="protein sequence ID" value="CAB0028252.1"/>
    <property type="molecule type" value="Genomic_DNA"/>
</dbReference>
<dbReference type="PANTHER" id="PTHR44170">
    <property type="entry name" value="PROTEIN SIDEKICK"/>
    <property type="match status" value="1"/>
</dbReference>
<evidence type="ECO:0000256" key="12">
    <source>
        <dbReference type="ARBA" id="ARBA00034103"/>
    </source>
</evidence>
<dbReference type="Pfam" id="PF13927">
    <property type="entry name" value="Ig_3"/>
    <property type="match status" value="2"/>
</dbReference>
<keyword evidence="10" id="KW-1015">Disulfide bond</keyword>
<feature type="domain" description="Ig-like" evidence="15">
    <location>
        <begin position="444"/>
        <end position="541"/>
    </location>
</feature>
<dbReference type="InterPro" id="IPR013106">
    <property type="entry name" value="Ig_V-set"/>
</dbReference>
<feature type="domain" description="Ig-like" evidence="15">
    <location>
        <begin position="342"/>
        <end position="436"/>
    </location>
</feature>
<evidence type="ECO:0000256" key="11">
    <source>
        <dbReference type="ARBA" id="ARBA00023319"/>
    </source>
</evidence>
<dbReference type="PROSITE" id="PS50835">
    <property type="entry name" value="IG_LIKE"/>
    <property type="match status" value="10"/>
</dbReference>
<dbReference type="CDD" id="cd00096">
    <property type="entry name" value="Ig"/>
    <property type="match status" value="1"/>
</dbReference>
<feature type="domain" description="Ig-like" evidence="15">
    <location>
        <begin position="981"/>
        <end position="1071"/>
    </location>
</feature>
<feature type="region of interest" description="Disordered" evidence="13">
    <location>
        <begin position="2233"/>
        <end position="2259"/>
    </location>
</feature>
<evidence type="ECO:0000256" key="10">
    <source>
        <dbReference type="ARBA" id="ARBA00023157"/>
    </source>
</evidence>
<dbReference type="GO" id="GO:0048812">
    <property type="term" value="P:neuron projection morphogenesis"/>
    <property type="evidence" value="ECO:0007669"/>
    <property type="project" value="UniProtKB-ARBA"/>
</dbReference>
<feature type="transmembrane region" description="Helical" evidence="14">
    <location>
        <begin position="2026"/>
        <end position="2051"/>
    </location>
</feature>
<evidence type="ECO:0000256" key="3">
    <source>
        <dbReference type="ARBA" id="ARBA00022729"/>
    </source>
</evidence>
<dbReference type="SMART" id="SM00408">
    <property type="entry name" value="IGc2"/>
    <property type="match status" value="10"/>
</dbReference>
<keyword evidence="9 14" id="KW-0472">Membrane</keyword>
<evidence type="ECO:0000256" key="14">
    <source>
        <dbReference type="SAM" id="Phobius"/>
    </source>
</evidence>
<keyword evidence="18" id="KW-1185">Reference proteome</keyword>
<keyword evidence="3" id="KW-0732">Signal</keyword>
<dbReference type="SUPFAM" id="SSF48726">
    <property type="entry name" value="Immunoglobulin"/>
    <property type="match status" value="10"/>
</dbReference>
<dbReference type="InterPro" id="IPR007110">
    <property type="entry name" value="Ig-like_dom"/>
</dbReference>
<dbReference type="FunFam" id="2.60.40.10:FF:000093">
    <property type="entry name" value="Down syndrome cell adhesion molecule, isoform B"/>
    <property type="match status" value="1"/>
</dbReference>
<reference evidence="17 18" key="1">
    <citation type="submission" date="2020-02" db="EMBL/GenBank/DDBJ databases">
        <authorList>
            <person name="Ferguson B K."/>
        </authorList>
    </citation>
    <scope>NUCLEOTIDE SEQUENCE [LARGE SCALE GENOMIC DNA]</scope>
</reference>
<feature type="region of interest" description="Disordered" evidence="13">
    <location>
        <begin position="527"/>
        <end position="553"/>
    </location>
</feature>
<dbReference type="InterPro" id="IPR036179">
    <property type="entry name" value="Ig-like_dom_sf"/>
</dbReference>
<feature type="domain" description="Fibronectin type-III" evidence="16">
    <location>
        <begin position="1907"/>
        <end position="2002"/>
    </location>
</feature>
<evidence type="ECO:0000313" key="17">
    <source>
        <dbReference type="EMBL" id="CAB0028252.1"/>
    </source>
</evidence>
<evidence type="ECO:0000256" key="1">
    <source>
        <dbReference type="ARBA" id="ARBA00004479"/>
    </source>
</evidence>
<feature type="domain" description="Fibronectin type-III" evidence="16">
    <location>
        <begin position="1280"/>
        <end position="1408"/>
    </location>
</feature>
<dbReference type="Pfam" id="PF00047">
    <property type="entry name" value="ig"/>
    <property type="match status" value="1"/>
</dbReference>
<dbReference type="Pfam" id="PF07679">
    <property type="entry name" value="I-set"/>
    <property type="match status" value="5"/>
</dbReference>